<feature type="domain" description="C2H2-type" evidence="7">
    <location>
        <begin position="138"/>
        <end position="160"/>
    </location>
</feature>
<evidence type="ECO:0000256" key="2">
    <source>
        <dbReference type="ARBA" id="ARBA00022737"/>
    </source>
</evidence>
<feature type="domain" description="C2H2-type" evidence="7">
    <location>
        <begin position="110"/>
        <end position="137"/>
    </location>
</feature>
<sequence length="222" mass="24653">MFLQIDLIMALQRQQLINNLIALHQAMLVRNGPSASPALELQRNSTTSTFPSNFSSSESSSASEASEVPTSEYFSDSSSSSAASEMTSGAISSTTGLTHAKAAKGSASSKSCSFCPATFKSNTDLARHERIHTGEKPFECSICHRRFNRKGNMEKHMGTHYKGAEKLKFMQHRVLLKPFSCACGKNFRSRGFYERHQERCALELQNIKPETEQLIDVENDFE</sequence>
<name>A0ABN7SIC9_OIKDI</name>
<keyword evidence="2" id="KW-0677">Repeat</keyword>
<evidence type="ECO:0000256" key="5">
    <source>
        <dbReference type="PROSITE-ProRule" id="PRU00042"/>
    </source>
</evidence>
<dbReference type="PROSITE" id="PS00028">
    <property type="entry name" value="ZINC_FINGER_C2H2_1"/>
    <property type="match status" value="2"/>
</dbReference>
<protein>
    <submittedName>
        <fullName evidence="8">Oidioi.mRNA.OKI2018_I69.XSR.g16995.t1.cds</fullName>
    </submittedName>
</protein>
<evidence type="ECO:0000256" key="6">
    <source>
        <dbReference type="SAM" id="MobiDB-lite"/>
    </source>
</evidence>
<gene>
    <name evidence="8" type="ORF">OKIOD_LOCUS8553</name>
</gene>
<dbReference type="PANTHER" id="PTHR24409:SF295">
    <property type="entry name" value="AZ2-RELATED"/>
    <property type="match status" value="1"/>
</dbReference>
<dbReference type="EMBL" id="OU015569">
    <property type="protein sequence ID" value="CAG5100432.1"/>
    <property type="molecule type" value="Genomic_DNA"/>
</dbReference>
<feature type="region of interest" description="Disordered" evidence="6">
    <location>
        <begin position="38"/>
        <end position="79"/>
    </location>
</feature>
<evidence type="ECO:0000256" key="1">
    <source>
        <dbReference type="ARBA" id="ARBA00022723"/>
    </source>
</evidence>
<dbReference type="PROSITE" id="PS50157">
    <property type="entry name" value="ZINC_FINGER_C2H2_2"/>
    <property type="match status" value="2"/>
</dbReference>
<evidence type="ECO:0000256" key="4">
    <source>
        <dbReference type="ARBA" id="ARBA00022833"/>
    </source>
</evidence>
<dbReference type="SUPFAM" id="SSF57667">
    <property type="entry name" value="beta-beta-alpha zinc fingers"/>
    <property type="match status" value="1"/>
</dbReference>
<dbReference type="InterPro" id="IPR036236">
    <property type="entry name" value="Znf_C2H2_sf"/>
</dbReference>
<organism evidence="8 9">
    <name type="scientific">Oikopleura dioica</name>
    <name type="common">Tunicate</name>
    <dbReference type="NCBI Taxonomy" id="34765"/>
    <lineage>
        <taxon>Eukaryota</taxon>
        <taxon>Metazoa</taxon>
        <taxon>Chordata</taxon>
        <taxon>Tunicata</taxon>
        <taxon>Appendicularia</taxon>
        <taxon>Copelata</taxon>
        <taxon>Oikopleuridae</taxon>
        <taxon>Oikopleura</taxon>
    </lineage>
</organism>
<keyword evidence="9" id="KW-1185">Reference proteome</keyword>
<accession>A0ABN7SIC9</accession>
<reference evidence="8 9" key="1">
    <citation type="submission" date="2021-04" db="EMBL/GenBank/DDBJ databases">
        <authorList>
            <person name="Bliznina A."/>
        </authorList>
    </citation>
    <scope>NUCLEOTIDE SEQUENCE [LARGE SCALE GENOMIC DNA]</scope>
</reference>
<feature type="compositionally biased region" description="Low complexity" evidence="6">
    <location>
        <begin position="44"/>
        <end position="79"/>
    </location>
</feature>
<evidence type="ECO:0000256" key="3">
    <source>
        <dbReference type="ARBA" id="ARBA00022771"/>
    </source>
</evidence>
<evidence type="ECO:0000259" key="7">
    <source>
        <dbReference type="PROSITE" id="PS50157"/>
    </source>
</evidence>
<dbReference type="InterPro" id="IPR013087">
    <property type="entry name" value="Znf_C2H2_type"/>
</dbReference>
<keyword evidence="1" id="KW-0479">Metal-binding</keyword>
<proteinExistence type="predicted"/>
<keyword evidence="4" id="KW-0862">Zinc</keyword>
<dbReference type="Pfam" id="PF00096">
    <property type="entry name" value="zf-C2H2"/>
    <property type="match status" value="2"/>
</dbReference>
<dbReference type="PANTHER" id="PTHR24409">
    <property type="entry name" value="ZINC FINGER PROTEIN 142"/>
    <property type="match status" value="1"/>
</dbReference>
<keyword evidence="3 5" id="KW-0863">Zinc-finger</keyword>
<evidence type="ECO:0000313" key="9">
    <source>
        <dbReference type="Proteomes" id="UP001158576"/>
    </source>
</evidence>
<dbReference type="Gene3D" id="3.30.160.60">
    <property type="entry name" value="Classic Zinc Finger"/>
    <property type="match status" value="2"/>
</dbReference>
<dbReference type="SMART" id="SM00355">
    <property type="entry name" value="ZnF_C2H2"/>
    <property type="match status" value="2"/>
</dbReference>
<evidence type="ECO:0000313" key="8">
    <source>
        <dbReference type="EMBL" id="CAG5100432.1"/>
    </source>
</evidence>
<dbReference type="Proteomes" id="UP001158576">
    <property type="component" value="Chromosome XSR"/>
</dbReference>